<dbReference type="PANTHER" id="PTHR40547">
    <property type="entry name" value="SLL0298 PROTEIN"/>
    <property type="match status" value="1"/>
</dbReference>
<keyword evidence="1" id="KW-0812">Transmembrane</keyword>
<keyword evidence="4" id="KW-1185">Reference proteome</keyword>
<evidence type="ECO:0000259" key="2">
    <source>
        <dbReference type="Pfam" id="PF09835"/>
    </source>
</evidence>
<feature type="domain" description="DUF2062" evidence="2">
    <location>
        <begin position="20"/>
        <end position="157"/>
    </location>
</feature>
<dbReference type="InterPro" id="IPR018639">
    <property type="entry name" value="DUF2062"/>
</dbReference>
<dbReference type="RefSeq" id="WP_193004240.1">
    <property type="nucleotide sequence ID" value="NZ_CP040449.1"/>
</dbReference>
<dbReference type="Pfam" id="PF09835">
    <property type="entry name" value="DUF2062"/>
    <property type="match status" value="1"/>
</dbReference>
<feature type="transmembrane region" description="Helical" evidence="1">
    <location>
        <begin position="30"/>
        <end position="51"/>
    </location>
</feature>
<reference evidence="3 4" key="1">
    <citation type="submission" date="2019-05" db="EMBL/GenBank/DDBJ databases">
        <title>OXA-830, a novel chromosomally encoded expanded-spectrum class D beta-lactamase in Aeromonas simiae.</title>
        <authorList>
            <person name="Zhou W."/>
            <person name="Chen Q."/>
        </authorList>
    </citation>
    <scope>NUCLEOTIDE SEQUENCE [LARGE SCALE GENOMIC DNA]</scope>
    <source>
        <strain evidence="3 4">A6</strain>
    </source>
</reference>
<accession>A0A5J6WY85</accession>
<dbReference type="Proteomes" id="UP000594034">
    <property type="component" value="Chromosome"/>
</dbReference>
<proteinExistence type="predicted"/>
<dbReference type="AlphaFoldDB" id="A0A5J6WY85"/>
<evidence type="ECO:0000256" key="1">
    <source>
        <dbReference type="SAM" id="Phobius"/>
    </source>
</evidence>
<gene>
    <name evidence="3" type="ORF">FE240_08915</name>
</gene>
<feature type="transmembrane region" description="Helical" evidence="1">
    <location>
        <begin position="128"/>
        <end position="151"/>
    </location>
</feature>
<dbReference type="EMBL" id="CP040449">
    <property type="protein sequence ID" value="QFI54798.1"/>
    <property type="molecule type" value="Genomic_DNA"/>
</dbReference>
<name>A0A5J6WY85_9GAMM</name>
<evidence type="ECO:0000313" key="3">
    <source>
        <dbReference type="EMBL" id="QFI54798.1"/>
    </source>
</evidence>
<keyword evidence="1" id="KW-1133">Transmembrane helix</keyword>
<protein>
    <submittedName>
        <fullName evidence="3">DUF2062 domain-containing protein</fullName>
    </submittedName>
</protein>
<organism evidence="3 4">
    <name type="scientific">Aeromonas simiae</name>
    <dbReference type="NCBI Taxonomy" id="218936"/>
    <lineage>
        <taxon>Bacteria</taxon>
        <taxon>Pseudomonadati</taxon>
        <taxon>Pseudomonadota</taxon>
        <taxon>Gammaproteobacteria</taxon>
        <taxon>Aeromonadales</taxon>
        <taxon>Aeromonadaceae</taxon>
        <taxon>Aeromonas</taxon>
    </lineage>
</organism>
<keyword evidence="1" id="KW-0472">Membrane</keyword>
<evidence type="ECO:0000313" key="4">
    <source>
        <dbReference type="Proteomes" id="UP000594034"/>
    </source>
</evidence>
<feature type="transmembrane region" description="Helical" evidence="1">
    <location>
        <begin position="58"/>
        <end position="80"/>
    </location>
</feature>
<sequence length="160" mass="18393">MFKQVRITRESLRQQKWFSLFGDRLLAPRLWQKTPVALSGAVAAGIFASWIPLPMHSLIAVAIALWLGFNLPLTLVAVWFNNPATLPLMYLAAYETGCKLLGITPQHFQLEWSLRWFELEAERLLPPFLLGSLLLGLLCALLAYLLTRLLLTLWQHWLRR</sequence>
<dbReference type="KEGG" id="asim:FE240_08915"/>
<dbReference type="PANTHER" id="PTHR40547:SF1">
    <property type="entry name" value="SLL0298 PROTEIN"/>
    <property type="match status" value="1"/>
</dbReference>